<evidence type="ECO:0000313" key="3">
    <source>
        <dbReference type="Proteomes" id="UP000007264"/>
    </source>
</evidence>
<gene>
    <name evidence="2" type="ORF">COCSUDRAFT_61294</name>
</gene>
<protein>
    <submittedName>
        <fullName evidence="2">Uncharacterized protein</fullName>
    </submittedName>
</protein>
<keyword evidence="3" id="KW-1185">Reference proteome</keyword>
<dbReference type="RefSeq" id="XP_005649592.1">
    <property type="nucleotide sequence ID" value="XM_005649535.1"/>
</dbReference>
<feature type="chain" id="PRO_5003636886" evidence="1">
    <location>
        <begin position="27"/>
        <end position="151"/>
    </location>
</feature>
<accession>I0Z329</accession>
<dbReference type="KEGG" id="csl:COCSUDRAFT_61294"/>
<feature type="signal peptide" evidence="1">
    <location>
        <begin position="1"/>
        <end position="26"/>
    </location>
</feature>
<name>I0Z329_COCSC</name>
<evidence type="ECO:0000313" key="2">
    <source>
        <dbReference type="EMBL" id="EIE25048.1"/>
    </source>
</evidence>
<organism evidence="2 3">
    <name type="scientific">Coccomyxa subellipsoidea (strain C-169)</name>
    <name type="common">Green microalga</name>
    <dbReference type="NCBI Taxonomy" id="574566"/>
    <lineage>
        <taxon>Eukaryota</taxon>
        <taxon>Viridiplantae</taxon>
        <taxon>Chlorophyta</taxon>
        <taxon>core chlorophytes</taxon>
        <taxon>Trebouxiophyceae</taxon>
        <taxon>Trebouxiophyceae incertae sedis</taxon>
        <taxon>Coccomyxaceae</taxon>
        <taxon>Coccomyxa</taxon>
        <taxon>Coccomyxa subellipsoidea</taxon>
    </lineage>
</organism>
<sequence>MALLQNMMPALLVAICLGVFAATSEANGTLESCTALIKIPNTWVAGDKYSASMNVAVENTGSIDWPAGTYNVNISNANMVDVKNTWGWDFSHAADGTASGSMTLKNAVAPSSQADIGAIVVGTSPQNFYPTSIIVDGRKCHLQQDDLTAGR</sequence>
<dbReference type="OrthoDB" id="10352931at2759"/>
<evidence type="ECO:0000256" key="1">
    <source>
        <dbReference type="SAM" id="SignalP"/>
    </source>
</evidence>
<keyword evidence="1" id="KW-0732">Signal</keyword>
<proteinExistence type="predicted"/>
<comment type="caution">
    <text evidence="2">The sequence shown here is derived from an EMBL/GenBank/DDBJ whole genome shotgun (WGS) entry which is preliminary data.</text>
</comment>
<dbReference type="Proteomes" id="UP000007264">
    <property type="component" value="Unassembled WGS sequence"/>
</dbReference>
<dbReference type="AlphaFoldDB" id="I0Z329"/>
<dbReference type="EMBL" id="AGSI01000004">
    <property type="protein sequence ID" value="EIE25048.1"/>
    <property type="molecule type" value="Genomic_DNA"/>
</dbReference>
<reference evidence="2 3" key="1">
    <citation type="journal article" date="2012" name="Genome Biol.">
        <title>The genome of the polar eukaryotic microalga coccomyxa subellipsoidea reveals traits of cold adaptation.</title>
        <authorList>
            <person name="Blanc G."/>
            <person name="Agarkova I."/>
            <person name="Grimwood J."/>
            <person name="Kuo A."/>
            <person name="Brueggeman A."/>
            <person name="Dunigan D."/>
            <person name="Gurnon J."/>
            <person name="Ladunga I."/>
            <person name="Lindquist E."/>
            <person name="Lucas S."/>
            <person name="Pangilinan J."/>
            <person name="Proschold T."/>
            <person name="Salamov A."/>
            <person name="Schmutz J."/>
            <person name="Weeks D."/>
            <person name="Yamada T."/>
            <person name="Claverie J.M."/>
            <person name="Grigoriev I."/>
            <person name="Van Etten J."/>
            <person name="Lomsadze A."/>
            <person name="Borodovsky M."/>
        </authorList>
    </citation>
    <scope>NUCLEOTIDE SEQUENCE [LARGE SCALE GENOMIC DNA]</scope>
    <source>
        <strain evidence="2 3">C-169</strain>
    </source>
</reference>
<dbReference type="GeneID" id="17043051"/>